<feature type="domain" description="Glycosyl transferase family 1" evidence="3">
    <location>
        <begin position="321"/>
        <end position="466"/>
    </location>
</feature>
<keyword evidence="1" id="KW-0328">Glycosyltransferase</keyword>
<dbReference type="CDD" id="cd03801">
    <property type="entry name" value="GT4_PimA-like"/>
    <property type="match status" value="2"/>
</dbReference>
<evidence type="ECO:0000313" key="5">
    <source>
        <dbReference type="EMBL" id="TCP58410.1"/>
    </source>
</evidence>
<evidence type="ECO:0000256" key="2">
    <source>
        <dbReference type="ARBA" id="ARBA00022679"/>
    </source>
</evidence>
<dbReference type="PANTHER" id="PTHR12526:SF510">
    <property type="entry name" value="D-INOSITOL 3-PHOSPHATE GLYCOSYLTRANSFERASE"/>
    <property type="match status" value="1"/>
</dbReference>
<dbReference type="Pfam" id="PF13439">
    <property type="entry name" value="Glyco_transf_4"/>
    <property type="match status" value="2"/>
</dbReference>
<dbReference type="Pfam" id="PF00534">
    <property type="entry name" value="Glycos_transf_1"/>
    <property type="match status" value="2"/>
</dbReference>
<feature type="domain" description="Glycosyltransferase subfamily 4-like N-terminal" evidence="4">
    <location>
        <begin position="528"/>
        <end position="673"/>
    </location>
</feature>
<dbReference type="Gene3D" id="3.90.550.10">
    <property type="entry name" value="Spore Coat Polysaccharide Biosynthesis Protein SpsA, Chain A"/>
    <property type="match status" value="1"/>
</dbReference>
<dbReference type="EMBL" id="SLXU01000028">
    <property type="protein sequence ID" value="TCP58410.1"/>
    <property type="molecule type" value="Genomic_DNA"/>
</dbReference>
<dbReference type="SUPFAM" id="SSF53756">
    <property type="entry name" value="UDP-Glycosyltransferase/glycogen phosphorylase"/>
    <property type="match status" value="2"/>
</dbReference>
<dbReference type="RefSeq" id="WP_132953290.1">
    <property type="nucleotide sequence ID" value="NZ_SLXU01000028.1"/>
</dbReference>
<evidence type="ECO:0000259" key="3">
    <source>
        <dbReference type="Pfam" id="PF00534"/>
    </source>
</evidence>
<comment type="caution">
    <text evidence="5">The sequence shown here is derived from an EMBL/GenBank/DDBJ whole genome shotgun (WGS) entry which is preliminary data.</text>
</comment>
<dbReference type="InterPro" id="IPR001296">
    <property type="entry name" value="Glyco_trans_1"/>
</dbReference>
<accession>A0A4R2R5X7</accession>
<reference evidence="5 6" key="1">
    <citation type="submission" date="2019-03" db="EMBL/GenBank/DDBJ databases">
        <title>Genomic Encyclopedia of Type Strains, Phase IV (KMG-IV): sequencing the most valuable type-strain genomes for metagenomic binning, comparative biology and taxonomic classification.</title>
        <authorList>
            <person name="Goeker M."/>
        </authorList>
    </citation>
    <scope>NUCLEOTIDE SEQUENCE [LARGE SCALE GENOMIC DNA]</scope>
    <source>
        <strain evidence="5 6">DSM 24766</strain>
    </source>
</reference>
<dbReference type="Gene3D" id="3.40.50.2000">
    <property type="entry name" value="Glycogen Phosphorylase B"/>
    <property type="match status" value="4"/>
</dbReference>
<feature type="domain" description="Glycosyltransferase subfamily 4-like N-terminal" evidence="4">
    <location>
        <begin position="137"/>
        <end position="283"/>
    </location>
</feature>
<dbReference type="Proteomes" id="UP000295050">
    <property type="component" value="Unassembled WGS sequence"/>
</dbReference>
<organism evidence="5 6">
    <name type="scientific">Rhodovulum bhavnagarense</name>
    <dbReference type="NCBI Taxonomy" id="992286"/>
    <lineage>
        <taxon>Bacteria</taxon>
        <taxon>Pseudomonadati</taxon>
        <taxon>Pseudomonadota</taxon>
        <taxon>Alphaproteobacteria</taxon>
        <taxon>Rhodobacterales</taxon>
        <taxon>Paracoccaceae</taxon>
        <taxon>Rhodovulum</taxon>
    </lineage>
</organism>
<protein>
    <submittedName>
        <fullName evidence="5">Glycosyltransferase involved in cell wall biosynthesis</fullName>
    </submittedName>
</protein>
<dbReference type="SUPFAM" id="SSF53448">
    <property type="entry name" value="Nucleotide-diphospho-sugar transferases"/>
    <property type="match status" value="1"/>
</dbReference>
<keyword evidence="6" id="KW-1185">Reference proteome</keyword>
<evidence type="ECO:0000259" key="4">
    <source>
        <dbReference type="Pfam" id="PF13439"/>
    </source>
</evidence>
<evidence type="ECO:0000313" key="6">
    <source>
        <dbReference type="Proteomes" id="UP000295050"/>
    </source>
</evidence>
<evidence type="ECO:0000256" key="1">
    <source>
        <dbReference type="ARBA" id="ARBA00022676"/>
    </source>
</evidence>
<dbReference type="GO" id="GO:0016757">
    <property type="term" value="F:glycosyltransferase activity"/>
    <property type="evidence" value="ECO:0007669"/>
    <property type="project" value="InterPro"/>
</dbReference>
<keyword evidence="2 5" id="KW-0808">Transferase</keyword>
<proteinExistence type="predicted"/>
<dbReference type="OrthoDB" id="9790710at2"/>
<dbReference type="PANTHER" id="PTHR12526">
    <property type="entry name" value="GLYCOSYLTRANSFERASE"/>
    <property type="match status" value="1"/>
</dbReference>
<dbReference type="InterPro" id="IPR029044">
    <property type="entry name" value="Nucleotide-diphossugar_trans"/>
</dbReference>
<sequence length="1288" mass="143299">MGHKPSSNRLSREELLDSGFFDADWYSSRYTDVRLLGMDPLDHYLWLGERLNRSPGPRFDASAYLATHQDVARAGVNPLLHYLRTGRSEGRRIFATDTTGPSQVDTAPRLTRGNAARRPGRPTVLLCSHIAGRNLFGGERSLLDVLDGLNALDFNVIVTVPGIENSEYFEILRNRSRGVYVLPYRWWREGVPVNEKAVAGFARIIADEGVDIVHSNTIVLREPLIAARRMGVRTVVHVRELIQHDTTLLQMIGEDAETIVAQTWARADLLIANSEATRAAFALPGKDPVRVYNTADFDTLTALPPPVNHGPMRVGLISSNIPKKGIEDFAQIAGALARTHPQIVFHLIGPETEHTARLMERVTSGELPSNLKMLGYRDTPAKAIAEADVIVSLSRFRESFGRTVLEGMAAGRPAIVYDHGAPPEIVRDGQTGFIVPFGDNGAVARALQRLADDRESLIALGERARTDVAERFNRTAYATQMRTAYDRVIDIPVNPQKMTLRARADLAPKPRNALKIGYFCWHFPVPSETFVLNELRLLRARGVDVRVFCRQSPHADFKPDFDIEWERVTSPDHLAQRLVEMGITNVHAHFVYPTVTDMVWPACEKAGIPFTCIAHAQDIFRYGNAANNRIDEFSKSPLCQKVFTLSRFHRDYLEKRGVPGNKLVINSNCIDPDLFAPGKVPERAARKSRRICAVARFTEKKGLETLIRAGKLLEPDGILIDLYGYGELEEAYRRIIAKEKIGNVTLHGPVESRDALLDVYRQHDLFVCPSLRAHDGDMDGIPTTILESIAAGLPVLTTDIAGIPDLVSDLVTGLVAEANPQALADRVRAFYALPDCAVQSLIVNAEARLRRHHNGPDLVENLLRVWANETLDLMIVSWNNLAQTSEVIRRLIRFTSLPYHLIICDNGSDAPALAHLLEIYGTQDNVTLVLNRENAFVGPGTNICLAQGRSDYAIYVCGKEGMVTRHGWEKNVLTYMNANPRVGLAGTQCYAPSYLYGRDYPKAQPLFDKFRNPSFALTQAARVFTHVQGGFFVMRRAMVDEIGGFSTEVPHASTDVEYSYYVESRGWELGEVPGLMSLFNKTRPGLFHRIDEHMGALHPPRLENLPALDAIAQREVVHCNACGQQSDLFHDLDGDARCPRCGADRRARSIHRALAESTLLYRRLPALSVDLPQALEPFWREQFQGRVEIAKALESELTVKGRTDLADGRLSLILLNGAQALSDRIVTEAARLLAPGGTLMIAGTDRLADLTRSLAERGLSAGPEKRFESGVSHYDWFAVLHFTKTDHP</sequence>
<name>A0A4R2R5X7_9RHOB</name>
<gene>
    <name evidence="5" type="ORF">EV663_1284</name>
</gene>
<dbReference type="InterPro" id="IPR028098">
    <property type="entry name" value="Glyco_trans_4-like_N"/>
</dbReference>
<feature type="domain" description="Glycosyl transferase family 1" evidence="3">
    <location>
        <begin position="685"/>
        <end position="834"/>
    </location>
</feature>